<feature type="region of interest" description="Disordered" evidence="1">
    <location>
        <begin position="122"/>
        <end position="141"/>
    </location>
</feature>
<evidence type="ECO:0000313" key="4">
    <source>
        <dbReference type="Proteomes" id="UP000072443"/>
    </source>
</evidence>
<organism evidence="3 4">
    <name type="scientific">Neisseria meningitidis</name>
    <dbReference type="NCBI Taxonomy" id="487"/>
    <lineage>
        <taxon>Bacteria</taxon>
        <taxon>Pseudomonadati</taxon>
        <taxon>Pseudomonadota</taxon>
        <taxon>Betaproteobacteria</taxon>
        <taxon>Neisseriales</taxon>
        <taxon>Neisseriaceae</taxon>
        <taxon>Neisseria</taxon>
    </lineage>
</organism>
<reference evidence="3 4" key="1">
    <citation type="submission" date="2016-02" db="EMBL/GenBank/DDBJ databases">
        <authorList>
            <consortium name="Pathogen Informatics"/>
        </authorList>
    </citation>
    <scope>NUCLEOTIDE SEQUENCE [LARGE SCALE GENOMIC DNA]</scope>
    <source>
        <strain evidence="3 4">2842STDY5881269</strain>
    </source>
</reference>
<feature type="transmembrane region" description="Helical" evidence="2">
    <location>
        <begin position="6"/>
        <end position="26"/>
    </location>
</feature>
<dbReference type="RefSeq" id="WP_061371017.1">
    <property type="nucleotide sequence ID" value="NZ_FEVP01000027.1"/>
</dbReference>
<evidence type="ECO:0000256" key="1">
    <source>
        <dbReference type="SAM" id="MobiDB-lite"/>
    </source>
</evidence>
<dbReference type="Proteomes" id="UP000072443">
    <property type="component" value="Unassembled WGS sequence"/>
</dbReference>
<protein>
    <submittedName>
        <fullName evidence="3">Uncharacterized protein</fullName>
    </submittedName>
</protein>
<name>A0AB33TXQ1_NEIME</name>
<feature type="region of interest" description="Disordered" evidence="1">
    <location>
        <begin position="70"/>
        <end position="105"/>
    </location>
</feature>
<accession>A0AB33TXQ1</accession>
<proteinExistence type="predicted"/>
<evidence type="ECO:0000256" key="2">
    <source>
        <dbReference type="SAM" id="Phobius"/>
    </source>
</evidence>
<sequence length="267" mass="28485">MLMLILAGGLVLLGCLASFGGFLGVISPKLMRDRKTGKINTRRKNAAVMVVGMFLFMLGVGIIAADNPGSGQAETVSAKPEAAASQSETDGGQAKAGQAESDQTRKDMAISFEELRQRINRQMSLLDKPKTKPIPKTAKPWGDKDSVNFTYQFDASKNISILISANPENNKPRGIIVFAAPEPGSDGVDLLALFAKAIAIQTAPIADGSRENKETGAKILKMAAELAGEFADNPEQQAKDSFVKDGVRYGVALTPGLPFMFTFGFEE</sequence>
<dbReference type="AlphaFoldDB" id="A0AB33TXQ1"/>
<evidence type="ECO:0000313" key="3">
    <source>
        <dbReference type="EMBL" id="CWQ04008.1"/>
    </source>
</evidence>
<feature type="transmembrane region" description="Helical" evidence="2">
    <location>
        <begin position="46"/>
        <end position="65"/>
    </location>
</feature>
<keyword evidence="2" id="KW-0472">Membrane</keyword>
<keyword evidence="2" id="KW-0812">Transmembrane</keyword>
<dbReference type="EMBL" id="FEVP01000027">
    <property type="protein sequence ID" value="CWQ04008.1"/>
    <property type="molecule type" value="Genomic_DNA"/>
</dbReference>
<comment type="caution">
    <text evidence="3">The sequence shown here is derived from an EMBL/GenBank/DDBJ whole genome shotgun (WGS) entry which is preliminary data.</text>
</comment>
<keyword evidence="2" id="KW-1133">Transmembrane helix</keyword>
<gene>
    <name evidence="3" type="ORF">ERS514591_01761</name>
</gene>